<dbReference type="WBParaSite" id="EgrG_000830000">
    <property type="protein sequence ID" value="EgrG_000830000"/>
    <property type="gene ID" value="EgrG_000830000"/>
</dbReference>
<name>A0A068W7V4_ECHGR</name>
<accession>A0A068W7V4</accession>
<sequence>MMTEVDLHESEDSDIGEGEYQVEKIVKVRIRGGKKEYLLKWKGYAEEDNSWEPEENLDCPDLIKDFEERMLRERSSVLTPGRPSSSSAKVTPRTKLLTASEPLRKRGRPVHSDSEEFVSEPKRLADESSSVIHKSPSKTARGFARGLKPDRIIGATDSSGELMFLIKWKDSNEADLVPAREAHVKCPQTVIRFYEERLTWHTPEPHAESAQTTAMTQAPIQALGTTTIPSGIDPPAATEGEPVGESMDSGTATTTAEESAAESASETVAALNVLIFPSAATYVGMIKIAKCDANLYILLTLYMCAQFYILFISITIKFLITPLLCVYILRDIGVICTCVIQAC</sequence>
<dbReference type="GO" id="GO:0005634">
    <property type="term" value="C:nucleus"/>
    <property type="evidence" value="ECO:0007669"/>
    <property type="project" value="UniProtKB-SubCell"/>
</dbReference>
<reference evidence="7" key="2">
    <citation type="submission" date="2014-06" db="EMBL/GenBank/DDBJ databases">
        <authorList>
            <person name="Aslett M."/>
        </authorList>
    </citation>
    <scope>NUCLEOTIDE SEQUENCE</scope>
</reference>
<keyword evidence="5" id="KW-0812">Transmembrane</keyword>
<feature type="compositionally biased region" description="Basic and acidic residues" evidence="4">
    <location>
        <begin position="110"/>
        <end position="126"/>
    </location>
</feature>
<dbReference type="CDD" id="cd18631">
    <property type="entry name" value="CD_HP1_like"/>
    <property type="match status" value="1"/>
</dbReference>
<dbReference type="SUPFAM" id="SSF54160">
    <property type="entry name" value="Chromo domain-like"/>
    <property type="match status" value="2"/>
</dbReference>
<feature type="domain" description="Chromo" evidence="6">
    <location>
        <begin position="20"/>
        <end position="78"/>
    </location>
</feature>
<feature type="domain" description="Chromo" evidence="6">
    <location>
        <begin position="147"/>
        <end position="205"/>
    </location>
</feature>
<dbReference type="EMBL" id="LK028576">
    <property type="protein sequence ID" value="CDS15895.1"/>
    <property type="molecule type" value="Genomic_DNA"/>
</dbReference>
<dbReference type="InterPro" id="IPR016197">
    <property type="entry name" value="Chromo-like_dom_sf"/>
</dbReference>
<evidence type="ECO:0000256" key="1">
    <source>
        <dbReference type="ARBA" id="ARBA00004123"/>
    </source>
</evidence>
<reference evidence="9" key="3">
    <citation type="submission" date="2020-10" db="UniProtKB">
        <authorList>
            <consortium name="WormBaseParasite"/>
        </authorList>
    </citation>
    <scope>IDENTIFICATION</scope>
</reference>
<dbReference type="PRINTS" id="PR00504">
    <property type="entry name" value="CHROMODOMAIN"/>
</dbReference>
<keyword evidence="2" id="KW-0677">Repeat</keyword>
<evidence type="ECO:0000313" key="8">
    <source>
        <dbReference type="Proteomes" id="UP000492820"/>
    </source>
</evidence>
<gene>
    <name evidence="9" type="primary">EGR_01359</name>
    <name evidence="7" type="ORF">EgrG_000830000</name>
</gene>
<dbReference type="PROSITE" id="PS00598">
    <property type="entry name" value="CHROMO_1"/>
    <property type="match status" value="1"/>
</dbReference>
<dbReference type="SMART" id="SM00298">
    <property type="entry name" value="CHROMO"/>
    <property type="match status" value="2"/>
</dbReference>
<dbReference type="Pfam" id="PF01393">
    <property type="entry name" value="Chromo_shadow"/>
    <property type="match status" value="1"/>
</dbReference>
<dbReference type="GO" id="GO:0000792">
    <property type="term" value="C:heterochromatin"/>
    <property type="evidence" value="ECO:0007669"/>
    <property type="project" value="UniProtKB-ARBA"/>
</dbReference>
<dbReference type="Gene3D" id="2.40.50.40">
    <property type="match status" value="2"/>
</dbReference>
<feature type="region of interest" description="Disordered" evidence="4">
    <location>
        <begin position="229"/>
        <end position="259"/>
    </location>
</feature>
<evidence type="ECO:0000256" key="2">
    <source>
        <dbReference type="ARBA" id="ARBA00022737"/>
    </source>
</evidence>
<dbReference type="Proteomes" id="UP000492820">
    <property type="component" value="Unassembled WGS sequence"/>
</dbReference>
<reference evidence="7 8" key="1">
    <citation type="journal article" date="2013" name="Nature">
        <title>The genomes of four tapeworm species reveal adaptations to parasitism.</title>
        <authorList>
            <person name="Tsai I.J."/>
            <person name="Zarowiecki M."/>
            <person name="Holroyd N."/>
            <person name="Garciarrubio A."/>
            <person name="Sanchez-Flores A."/>
            <person name="Brooks K.L."/>
            <person name="Tracey A."/>
            <person name="Bobes R.J."/>
            <person name="Fragoso G."/>
            <person name="Sciutto E."/>
            <person name="Aslett M."/>
            <person name="Beasley H."/>
            <person name="Bennett H.M."/>
            <person name="Cai J."/>
            <person name="Camicia F."/>
            <person name="Clark R."/>
            <person name="Cucher M."/>
            <person name="De Silva N."/>
            <person name="Day T.A."/>
            <person name="Deplazes P."/>
            <person name="Estrada K."/>
            <person name="Fernandez C."/>
            <person name="Holland P.W."/>
            <person name="Hou J."/>
            <person name="Hu S."/>
            <person name="Huckvale T."/>
            <person name="Hung S.S."/>
            <person name="Kamenetzky L."/>
            <person name="Keane J.A."/>
            <person name="Kiss F."/>
            <person name="Koziol U."/>
            <person name="Lambert O."/>
            <person name="Liu K."/>
            <person name="Luo X."/>
            <person name="Luo Y."/>
            <person name="Macchiaroli N."/>
            <person name="Nichol S."/>
            <person name="Paps J."/>
            <person name="Parkinson J."/>
            <person name="Pouchkina-Stantcheva N."/>
            <person name="Riddiford N."/>
            <person name="Rosenzvit M."/>
            <person name="Salinas G."/>
            <person name="Wasmuth J.D."/>
            <person name="Zamanian M."/>
            <person name="Zheng Y."/>
            <person name="Cai X."/>
            <person name="Soberon X."/>
            <person name="Olson P.D."/>
            <person name="Laclette J.P."/>
            <person name="Brehm K."/>
            <person name="Berriman M."/>
            <person name="Garciarrubio A."/>
            <person name="Bobes R.J."/>
            <person name="Fragoso G."/>
            <person name="Sanchez-Flores A."/>
            <person name="Estrada K."/>
            <person name="Cevallos M.A."/>
            <person name="Morett E."/>
            <person name="Gonzalez V."/>
            <person name="Portillo T."/>
            <person name="Ochoa-Leyva A."/>
            <person name="Jose M.V."/>
            <person name="Sciutto E."/>
            <person name="Landa A."/>
            <person name="Jimenez L."/>
            <person name="Valdes V."/>
            <person name="Carrero J.C."/>
            <person name="Larralde C."/>
            <person name="Morales-Montor J."/>
            <person name="Limon-Lason J."/>
            <person name="Soberon X."/>
            <person name="Laclette J.P."/>
        </authorList>
    </citation>
    <scope>NUCLEOTIDE SEQUENCE [LARGE SCALE GENOMIC DNA]</scope>
</reference>
<dbReference type="Pfam" id="PF00385">
    <property type="entry name" value="Chromo"/>
    <property type="match status" value="1"/>
</dbReference>
<dbReference type="InterPro" id="IPR023780">
    <property type="entry name" value="Chromo_domain"/>
</dbReference>
<dbReference type="AlphaFoldDB" id="A0A068W7V4"/>
<evidence type="ECO:0000256" key="5">
    <source>
        <dbReference type="SAM" id="Phobius"/>
    </source>
</evidence>
<keyword evidence="5" id="KW-0472">Membrane</keyword>
<evidence type="ECO:0000313" key="7">
    <source>
        <dbReference type="EMBL" id="CDS15895.1"/>
    </source>
</evidence>
<comment type="subcellular location">
    <subcellularLocation>
        <location evidence="1">Nucleus</location>
    </subcellularLocation>
</comment>
<keyword evidence="5" id="KW-1133">Transmembrane helix</keyword>
<dbReference type="PANTHER" id="PTHR22812">
    <property type="entry name" value="CHROMOBOX PROTEIN"/>
    <property type="match status" value="1"/>
</dbReference>
<evidence type="ECO:0000259" key="6">
    <source>
        <dbReference type="PROSITE" id="PS50013"/>
    </source>
</evidence>
<dbReference type="FunFam" id="2.40.50.40:FF:000031">
    <property type="entry name" value="Heterochromatin protein 1"/>
    <property type="match status" value="1"/>
</dbReference>
<evidence type="ECO:0000256" key="3">
    <source>
        <dbReference type="ARBA" id="ARBA00023242"/>
    </source>
</evidence>
<feature type="region of interest" description="Disordered" evidence="4">
    <location>
        <begin position="73"/>
        <end position="143"/>
    </location>
</feature>
<dbReference type="OrthoDB" id="433924at2759"/>
<dbReference type="InterPro" id="IPR000953">
    <property type="entry name" value="Chromo/chromo_shadow_dom"/>
</dbReference>
<organism evidence="7">
    <name type="scientific">Echinococcus granulosus</name>
    <name type="common">Hydatid tapeworm</name>
    <dbReference type="NCBI Taxonomy" id="6210"/>
    <lineage>
        <taxon>Eukaryota</taxon>
        <taxon>Metazoa</taxon>
        <taxon>Spiralia</taxon>
        <taxon>Lophotrochozoa</taxon>
        <taxon>Platyhelminthes</taxon>
        <taxon>Cestoda</taxon>
        <taxon>Eucestoda</taxon>
        <taxon>Cyclophyllidea</taxon>
        <taxon>Taeniidae</taxon>
        <taxon>Echinococcus</taxon>
        <taxon>Echinococcus granulosus group</taxon>
    </lineage>
</organism>
<evidence type="ECO:0000256" key="4">
    <source>
        <dbReference type="SAM" id="MobiDB-lite"/>
    </source>
</evidence>
<dbReference type="InterPro" id="IPR023779">
    <property type="entry name" value="Chromodomain_CS"/>
</dbReference>
<dbReference type="SMART" id="SM00300">
    <property type="entry name" value="ChSh"/>
    <property type="match status" value="1"/>
</dbReference>
<dbReference type="PROSITE" id="PS50013">
    <property type="entry name" value="CHROMO_2"/>
    <property type="match status" value="2"/>
</dbReference>
<evidence type="ECO:0000313" key="9">
    <source>
        <dbReference type="WBParaSite" id="EgrG_000830000"/>
    </source>
</evidence>
<proteinExistence type="predicted"/>
<protein>
    <submittedName>
        <fullName evidence="7 9">Chromobox protein 1</fullName>
    </submittedName>
</protein>
<keyword evidence="3" id="KW-0539">Nucleus</keyword>
<dbReference type="InterPro" id="IPR017984">
    <property type="entry name" value="Chromo_dom_subgr"/>
</dbReference>
<feature type="compositionally biased region" description="Polar residues" evidence="4">
    <location>
        <begin position="76"/>
        <end position="89"/>
    </location>
</feature>
<feature type="transmembrane region" description="Helical" evidence="5">
    <location>
        <begin position="295"/>
        <end position="320"/>
    </location>
</feature>
<dbReference type="InterPro" id="IPR008251">
    <property type="entry name" value="Chromo_shadow_dom"/>
</dbReference>
<dbReference type="InterPro" id="IPR051219">
    <property type="entry name" value="Heterochromatin_chromo-domain"/>
</dbReference>